<name>A0A9Q0XY91_9SAUR</name>
<gene>
    <name evidence="2" type="ORF">JRQ81_014720</name>
</gene>
<dbReference type="Proteomes" id="UP001142489">
    <property type="component" value="Unassembled WGS sequence"/>
</dbReference>
<feature type="region of interest" description="Disordered" evidence="1">
    <location>
        <begin position="1"/>
        <end position="35"/>
    </location>
</feature>
<keyword evidence="3" id="KW-1185">Reference proteome</keyword>
<organism evidence="2 3">
    <name type="scientific">Phrynocephalus forsythii</name>
    <dbReference type="NCBI Taxonomy" id="171643"/>
    <lineage>
        <taxon>Eukaryota</taxon>
        <taxon>Metazoa</taxon>
        <taxon>Chordata</taxon>
        <taxon>Craniata</taxon>
        <taxon>Vertebrata</taxon>
        <taxon>Euteleostomi</taxon>
        <taxon>Lepidosauria</taxon>
        <taxon>Squamata</taxon>
        <taxon>Bifurcata</taxon>
        <taxon>Unidentata</taxon>
        <taxon>Episquamata</taxon>
        <taxon>Toxicofera</taxon>
        <taxon>Iguania</taxon>
        <taxon>Acrodonta</taxon>
        <taxon>Agamidae</taxon>
        <taxon>Agaminae</taxon>
        <taxon>Phrynocephalus</taxon>
    </lineage>
</organism>
<sequence>MEGGGEEEKVSQSRLHGQNSNQSHDSVQKELFSSSCCEESRPMPYLTSGEADRLCSVIQSFDSSFRKEQHRRETSSQLGEYLTSQNEHVDNSDYCLPESVEVESVKEDLSSYSGLVDKHRNRAKELLLSL</sequence>
<reference evidence="2" key="1">
    <citation type="journal article" date="2023" name="DNA Res.">
        <title>Chromosome-level genome assembly of Phrynocephalus forsythii using third-generation DNA sequencing and Hi-C analysis.</title>
        <authorList>
            <person name="Qi Y."/>
            <person name="Zhao W."/>
            <person name="Zhao Y."/>
            <person name="Niu C."/>
            <person name="Cao S."/>
            <person name="Zhang Y."/>
        </authorList>
    </citation>
    <scope>NUCLEOTIDE SEQUENCE</scope>
    <source>
        <tissue evidence="2">Muscle</tissue>
    </source>
</reference>
<feature type="compositionally biased region" description="Polar residues" evidence="1">
    <location>
        <begin position="12"/>
        <end position="35"/>
    </location>
</feature>
<protein>
    <submittedName>
        <fullName evidence="2">Uncharacterized protein</fullName>
    </submittedName>
</protein>
<feature type="compositionally biased region" description="Basic and acidic residues" evidence="1">
    <location>
        <begin position="1"/>
        <end position="11"/>
    </location>
</feature>
<proteinExistence type="predicted"/>
<dbReference type="EMBL" id="JAPFRF010000005">
    <property type="protein sequence ID" value="KAJ7332540.1"/>
    <property type="molecule type" value="Genomic_DNA"/>
</dbReference>
<dbReference type="AlphaFoldDB" id="A0A9Q0XY91"/>
<evidence type="ECO:0000313" key="3">
    <source>
        <dbReference type="Proteomes" id="UP001142489"/>
    </source>
</evidence>
<accession>A0A9Q0XY91</accession>
<evidence type="ECO:0000313" key="2">
    <source>
        <dbReference type="EMBL" id="KAJ7332540.1"/>
    </source>
</evidence>
<evidence type="ECO:0000256" key="1">
    <source>
        <dbReference type="SAM" id="MobiDB-lite"/>
    </source>
</evidence>
<comment type="caution">
    <text evidence="2">The sequence shown here is derived from an EMBL/GenBank/DDBJ whole genome shotgun (WGS) entry which is preliminary data.</text>
</comment>